<dbReference type="RefSeq" id="WP_106499973.1">
    <property type="nucleotide sequence ID" value="NZ_PXVC01000027.1"/>
</dbReference>
<evidence type="ECO:0000313" key="6">
    <source>
        <dbReference type="Proteomes" id="UP000240206"/>
    </source>
</evidence>
<dbReference type="Pfam" id="PF13476">
    <property type="entry name" value="AAA_23"/>
    <property type="match status" value="1"/>
</dbReference>
<dbReference type="PANTHER" id="PTHR32114">
    <property type="entry name" value="ABC TRANSPORTER ABCH.3"/>
    <property type="match status" value="1"/>
</dbReference>
<dbReference type="GO" id="GO:0006302">
    <property type="term" value="P:double-strand break repair"/>
    <property type="evidence" value="ECO:0007669"/>
    <property type="project" value="InterPro"/>
</dbReference>
<dbReference type="InterPro" id="IPR038729">
    <property type="entry name" value="Rad50/SbcC_AAA"/>
</dbReference>
<reference evidence="6" key="1">
    <citation type="submission" date="2018-03" db="EMBL/GenBank/DDBJ databases">
        <title>Ecological and genomic features of two cosmopolitan and abundant freshwater picocyanobacteria.</title>
        <authorList>
            <person name="Cabello-Yeves P.J."/>
            <person name="Picazo A."/>
            <person name="Camacho A."/>
            <person name="Callieri C."/>
            <person name="Rosselli R."/>
            <person name="Roda-Garcia J."/>
            <person name="Coutinho F.H."/>
            <person name="Rodriguez-Valera F."/>
        </authorList>
    </citation>
    <scope>NUCLEOTIDE SEQUENCE [LARGE SCALE GENOMIC DNA]</scope>
    <source>
        <strain evidence="6">Tous</strain>
    </source>
</reference>
<dbReference type="EMBL" id="PXVC01000027">
    <property type="protein sequence ID" value="PSI01587.1"/>
    <property type="molecule type" value="Genomic_DNA"/>
</dbReference>
<evidence type="ECO:0000256" key="3">
    <source>
        <dbReference type="ARBA" id="ARBA00013368"/>
    </source>
</evidence>
<dbReference type="Proteomes" id="UP000240206">
    <property type="component" value="Unassembled WGS sequence"/>
</dbReference>
<comment type="caution">
    <text evidence="5">The sequence shown here is derived from an EMBL/GenBank/DDBJ whole genome shotgun (WGS) entry which is preliminary data.</text>
</comment>
<evidence type="ECO:0000256" key="2">
    <source>
        <dbReference type="ARBA" id="ARBA00011322"/>
    </source>
</evidence>
<feature type="domain" description="AAA+ ATPase" evidence="4">
    <location>
        <begin position="250"/>
        <end position="636"/>
    </location>
</feature>
<gene>
    <name evidence="5" type="ORF">C7K08_07215</name>
</gene>
<dbReference type="SUPFAM" id="SSF52540">
    <property type="entry name" value="P-loop containing nucleoside triphosphate hydrolases"/>
    <property type="match status" value="1"/>
</dbReference>
<accession>A0A2P7EEE3</accession>
<organism evidence="5 6">
    <name type="scientific">Synechococcus lacustris str. Tous</name>
    <dbReference type="NCBI Taxonomy" id="1910958"/>
    <lineage>
        <taxon>Bacteria</taxon>
        <taxon>Bacillati</taxon>
        <taxon>Cyanobacteriota</taxon>
        <taxon>Cyanophyceae</taxon>
        <taxon>Synechococcales</taxon>
        <taxon>Synechococcaceae</taxon>
        <taxon>Synechococcus</taxon>
    </lineage>
</organism>
<dbReference type="PANTHER" id="PTHR32114:SF2">
    <property type="entry name" value="ABC TRANSPORTER ABCH.3"/>
    <property type="match status" value="1"/>
</dbReference>
<dbReference type="SMART" id="SM00382">
    <property type="entry name" value="AAA"/>
    <property type="match status" value="1"/>
</dbReference>
<dbReference type="GO" id="GO:0016887">
    <property type="term" value="F:ATP hydrolysis activity"/>
    <property type="evidence" value="ECO:0007669"/>
    <property type="project" value="InterPro"/>
</dbReference>
<evidence type="ECO:0000259" key="4">
    <source>
        <dbReference type="SMART" id="SM00382"/>
    </source>
</evidence>
<name>A0A2P7EEE3_9SYNE</name>
<sequence length="801" mass="88640">MLDVKLEYDKKRLFNAASAIVLITGARESIRPIPRYTLDRWSNATVAEIEDVLCHKTRVAYATRIDIAFLHASSCASKAIEFSAHGEYLASITSLVDAIFYTAKDNTISQGANHASALAARELLALQRHPRRNLIRAELRRIIDNIQNDSGDAFIQEALGLSWDSFNNHLLALRKGIAPLNTVDDTSSEDPIMLSVSVADVLISGPARLSDSGPLDYDTSDRDLRVSRVNLCQFRGSPGNLSLDLSPKGRPLSAIILGDNGSGKSTIADSIEFALQGRIGRSIAFDSPLAPSAKSFATADLAEVTVTLNNDTTISRRLESKPSGRLGVDNEHVRPGFRLAPISLKRQDILRFLDTGAMARGHVFFDYFPVNASEMAIRPEELKARLDDEEYELRVLRTHISEALGTELDAEPQELANRDKLEAIIKNRVLNGQSIAQAKRDGLWDLVPESIRENITRLMQAQKRLRAIKNERNRDLMTKNPVLYRAQVAILGEALEGIGELLTSAFMEITCASHVSRIDVIFGGPSGPVALDIIVELSSGKRCFPQQIFSEGYRDLLAILFFLAVAKRASEKGQARVLILDDVFQSVDSGIRSGTVEYILREFIDWQLIFTVHDRLWFEQLTAALRRHQHPFVQLELKRWRFDTGIVASSPGDFRSNLNHQLSNGDPSGICGAAGLLLEQASDQLSWRLGTSIKRAKADKYTLGALWPGVAKELRRVGLSKVVDRIDRLYVLRNLAGAHFNEWAGALSREEAENFGEAVLELVKSSWCSTCNDWISRQGATARCQCGALMDPGSTGRTKNL</sequence>
<evidence type="ECO:0000313" key="5">
    <source>
        <dbReference type="EMBL" id="PSI01587.1"/>
    </source>
</evidence>
<evidence type="ECO:0000256" key="1">
    <source>
        <dbReference type="ARBA" id="ARBA00006930"/>
    </source>
</evidence>
<keyword evidence="6" id="KW-1185">Reference proteome</keyword>
<dbReference type="Gene3D" id="3.40.50.300">
    <property type="entry name" value="P-loop containing nucleotide triphosphate hydrolases"/>
    <property type="match status" value="1"/>
</dbReference>
<comment type="subunit">
    <text evidence="2">Heterodimer of SbcC and SbcD.</text>
</comment>
<dbReference type="InterPro" id="IPR003593">
    <property type="entry name" value="AAA+_ATPase"/>
</dbReference>
<protein>
    <recommendedName>
        <fullName evidence="3">Nuclease SbcCD subunit C</fullName>
    </recommendedName>
</protein>
<dbReference type="AlphaFoldDB" id="A0A2P7EEE3"/>
<dbReference type="InterPro" id="IPR027417">
    <property type="entry name" value="P-loop_NTPase"/>
</dbReference>
<comment type="similarity">
    <text evidence="1">Belongs to the SMC family. SbcC subfamily.</text>
</comment>
<proteinExistence type="inferred from homology"/>